<dbReference type="InterPro" id="IPR008949">
    <property type="entry name" value="Isoprenoid_synthase_dom_sf"/>
</dbReference>
<dbReference type="EMBL" id="JBBDHD010000032">
    <property type="protein sequence ID" value="MFH7596430.1"/>
    <property type="molecule type" value="Genomic_DNA"/>
</dbReference>
<evidence type="ECO:0000256" key="3">
    <source>
        <dbReference type="SAM" id="MobiDB-lite"/>
    </source>
</evidence>
<organism evidence="4 5">
    <name type="scientific">Streptomyces racemochromogenes</name>
    <dbReference type="NCBI Taxonomy" id="67353"/>
    <lineage>
        <taxon>Bacteria</taxon>
        <taxon>Bacillati</taxon>
        <taxon>Actinomycetota</taxon>
        <taxon>Actinomycetes</taxon>
        <taxon>Kitasatosporales</taxon>
        <taxon>Streptomycetaceae</taxon>
        <taxon>Streptomyces</taxon>
    </lineage>
</organism>
<dbReference type="InterPro" id="IPR034686">
    <property type="entry name" value="Terpene_cyclase-like_2"/>
</dbReference>
<protein>
    <recommendedName>
        <fullName evidence="2">Terpene synthase</fullName>
        <ecNumber evidence="2">4.2.3.-</ecNumber>
    </recommendedName>
</protein>
<reference evidence="4 5" key="1">
    <citation type="submission" date="2024-03" db="EMBL/GenBank/DDBJ databases">
        <title>Whole genome sequencing of Streptomyces racemochromogenes, to identify antimicrobial biosynthetic gene clusters.</title>
        <authorList>
            <person name="Suryawanshi P."/>
            <person name="Krishnaraj P.U."/>
            <person name="Arun Y.P."/>
            <person name="Suryawanshi M.P."/>
            <person name="Rakshit O."/>
        </authorList>
    </citation>
    <scope>NUCLEOTIDE SEQUENCE [LARGE SCALE GENOMIC DNA]</scope>
    <source>
        <strain evidence="4 5">AUDT626</strain>
    </source>
</reference>
<comment type="caution">
    <text evidence="4">The sequence shown here is derived from an EMBL/GenBank/DDBJ whole genome shotgun (WGS) entry which is preliminary data.</text>
</comment>
<dbReference type="Gene3D" id="1.10.600.10">
    <property type="entry name" value="Farnesyl Diphosphate Synthase"/>
    <property type="match status" value="1"/>
</dbReference>
<dbReference type="PANTHER" id="PTHR35201">
    <property type="entry name" value="TERPENE SYNTHASE"/>
    <property type="match status" value="1"/>
</dbReference>
<keyword evidence="2" id="KW-0479">Metal-binding</keyword>
<keyword evidence="5" id="KW-1185">Reference proteome</keyword>
<evidence type="ECO:0000256" key="2">
    <source>
        <dbReference type="RuleBase" id="RU366034"/>
    </source>
</evidence>
<dbReference type="RefSeq" id="WP_395510265.1">
    <property type="nucleotide sequence ID" value="NZ_JBBDHD010000032.1"/>
</dbReference>
<dbReference type="SUPFAM" id="SSF48576">
    <property type="entry name" value="Terpenoid synthases"/>
    <property type="match status" value="1"/>
</dbReference>
<name>A0ABW7PE74_9ACTN</name>
<sequence length="355" mass="41171">MPFVPDFTTPFRYRVNPHLADVTLRARRWMLESDLVDDAHVIEYEMARIPELMAAAYPRACADDLLLSCDLMGIMFAIEDEDCGSHPQHSVAGIATRCKAMVQVMDGVDPGADDPVVLAFSDTWHRLCDGMSDTWVARHRSNWKDFLDNHYTWEPVVVAEHGMPDLGDYLRERAYASGMYVLYDWSERFSADRAEIPRPALEDLRLTTLHRDCIHTIIAINDTHSLEREIRRNDPVPNLLKVLMHHEHLSVEQSVERAKKMLADAIEEYLEVEFDYLAHWWRSGLPPRQMGAVEQRLRDMRNWMSSNCRWHYIAPRYDHVARDPERDRPGLPTQLSGRQGMDTQCPHPRSSGRRP</sequence>
<dbReference type="Proteomes" id="UP001610631">
    <property type="component" value="Unassembled WGS sequence"/>
</dbReference>
<proteinExistence type="inferred from homology"/>
<keyword evidence="2" id="KW-0460">Magnesium</keyword>
<dbReference type="EC" id="4.2.3.-" evidence="2"/>
<evidence type="ECO:0000256" key="1">
    <source>
        <dbReference type="ARBA" id="ARBA00023239"/>
    </source>
</evidence>
<evidence type="ECO:0000313" key="5">
    <source>
        <dbReference type="Proteomes" id="UP001610631"/>
    </source>
</evidence>
<keyword evidence="1 2" id="KW-0456">Lyase</keyword>
<dbReference type="PANTHER" id="PTHR35201:SF4">
    <property type="entry name" value="BETA-PINACENE SYNTHASE-RELATED"/>
    <property type="match status" value="1"/>
</dbReference>
<comment type="cofactor">
    <cofactor evidence="2">
        <name>Mg(2+)</name>
        <dbReference type="ChEBI" id="CHEBI:18420"/>
    </cofactor>
</comment>
<gene>
    <name evidence="4" type="ORF">WDV06_15190</name>
</gene>
<evidence type="ECO:0000313" key="4">
    <source>
        <dbReference type="EMBL" id="MFH7596430.1"/>
    </source>
</evidence>
<accession>A0ABW7PE74</accession>
<dbReference type="Pfam" id="PF19086">
    <property type="entry name" value="Terpene_syn_C_2"/>
    <property type="match status" value="1"/>
</dbReference>
<comment type="similarity">
    <text evidence="2">Belongs to the terpene synthase family.</text>
</comment>
<feature type="region of interest" description="Disordered" evidence="3">
    <location>
        <begin position="321"/>
        <end position="355"/>
    </location>
</feature>